<evidence type="ECO:0000313" key="1">
    <source>
        <dbReference type="EMBL" id="URE23562.1"/>
    </source>
</evidence>
<accession>A0A9E7H4T6</accession>
<dbReference type="EMBL" id="CP097510">
    <property type="protein sequence ID" value="URE23562.1"/>
    <property type="molecule type" value="Genomic_DNA"/>
</dbReference>
<name>A0A9E7H4T6_9LILI</name>
<sequence>MLLNEAEQFRCTVIGLLELFQRVLCKVEQDVTELHSP</sequence>
<gene>
    <name evidence="1" type="ORF">MUK42_35140</name>
</gene>
<evidence type="ECO:0000313" key="2">
    <source>
        <dbReference type="Proteomes" id="UP001055439"/>
    </source>
</evidence>
<protein>
    <submittedName>
        <fullName evidence="1">Uncharacterized protein</fullName>
    </submittedName>
</protein>
<reference evidence="1" key="1">
    <citation type="submission" date="2022-05" db="EMBL/GenBank/DDBJ databases">
        <title>The Musa troglodytarum L. genome provides insights into the mechanism of non-climacteric behaviour and enrichment of carotenoids.</title>
        <authorList>
            <person name="Wang J."/>
        </authorList>
    </citation>
    <scope>NUCLEOTIDE SEQUENCE</scope>
    <source>
        <tissue evidence="1">Leaf</tissue>
    </source>
</reference>
<keyword evidence="2" id="KW-1185">Reference proteome</keyword>
<proteinExistence type="predicted"/>
<dbReference type="Proteomes" id="UP001055439">
    <property type="component" value="Chromosome 8"/>
</dbReference>
<dbReference type="AlphaFoldDB" id="A0A9E7H4T6"/>
<organism evidence="1 2">
    <name type="scientific">Musa troglodytarum</name>
    <name type="common">fe'i banana</name>
    <dbReference type="NCBI Taxonomy" id="320322"/>
    <lineage>
        <taxon>Eukaryota</taxon>
        <taxon>Viridiplantae</taxon>
        <taxon>Streptophyta</taxon>
        <taxon>Embryophyta</taxon>
        <taxon>Tracheophyta</taxon>
        <taxon>Spermatophyta</taxon>
        <taxon>Magnoliopsida</taxon>
        <taxon>Liliopsida</taxon>
        <taxon>Zingiberales</taxon>
        <taxon>Musaceae</taxon>
        <taxon>Musa</taxon>
    </lineage>
</organism>